<name>A0ABQ8JCZ7_DERPT</name>
<dbReference type="EMBL" id="NJHN03000047">
    <property type="protein sequence ID" value="KAH9420486.1"/>
    <property type="molecule type" value="Genomic_DNA"/>
</dbReference>
<organism evidence="2 3">
    <name type="scientific">Dermatophagoides pteronyssinus</name>
    <name type="common">European house dust mite</name>
    <dbReference type="NCBI Taxonomy" id="6956"/>
    <lineage>
        <taxon>Eukaryota</taxon>
        <taxon>Metazoa</taxon>
        <taxon>Ecdysozoa</taxon>
        <taxon>Arthropoda</taxon>
        <taxon>Chelicerata</taxon>
        <taxon>Arachnida</taxon>
        <taxon>Acari</taxon>
        <taxon>Acariformes</taxon>
        <taxon>Sarcoptiformes</taxon>
        <taxon>Astigmata</taxon>
        <taxon>Psoroptidia</taxon>
        <taxon>Analgoidea</taxon>
        <taxon>Pyroglyphidae</taxon>
        <taxon>Dermatophagoidinae</taxon>
        <taxon>Dermatophagoides</taxon>
    </lineage>
</organism>
<sequence>MCHHFIVSVIFPTPTPTQLPPVDEPNNVEQSLCASVLVIKPQLGAIGVMVVVDDEFNVDAAAVVVRKSRVVVLKMPAILLLSTTVLDFVLVSSKTSLSVKD</sequence>
<protein>
    <submittedName>
        <fullName evidence="2">Uncharacterized protein</fullName>
    </submittedName>
</protein>
<proteinExistence type="predicted"/>
<evidence type="ECO:0000313" key="2">
    <source>
        <dbReference type="EMBL" id="KAH9420486.1"/>
    </source>
</evidence>
<gene>
    <name evidence="2" type="ORF">DERP_000912</name>
</gene>
<keyword evidence="1" id="KW-0472">Membrane</keyword>
<keyword evidence="3" id="KW-1185">Reference proteome</keyword>
<keyword evidence="1" id="KW-1133">Transmembrane helix</keyword>
<comment type="caution">
    <text evidence="2">The sequence shown here is derived from an EMBL/GenBank/DDBJ whole genome shotgun (WGS) entry which is preliminary data.</text>
</comment>
<dbReference type="Proteomes" id="UP000887458">
    <property type="component" value="Unassembled WGS sequence"/>
</dbReference>
<feature type="transmembrane region" description="Helical" evidence="1">
    <location>
        <begin position="71"/>
        <end position="91"/>
    </location>
</feature>
<evidence type="ECO:0000256" key="1">
    <source>
        <dbReference type="SAM" id="Phobius"/>
    </source>
</evidence>
<keyword evidence="1" id="KW-0812">Transmembrane</keyword>
<reference evidence="2 3" key="1">
    <citation type="journal article" date="2018" name="J. Allergy Clin. Immunol.">
        <title>High-quality assembly of Dermatophagoides pteronyssinus genome and transcriptome reveals a wide range of novel allergens.</title>
        <authorList>
            <person name="Liu X.Y."/>
            <person name="Yang K.Y."/>
            <person name="Wang M.Q."/>
            <person name="Kwok J.S."/>
            <person name="Zeng X."/>
            <person name="Yang Z."/>
            <person name="Xiao X.J."/>
            <person name="Lau C.P."/>
            <person name="Li Y."/>
            <person name="Huang Z.M."/>
            <person name="Ba J.G."/>
            <person name="Yim A.K."/>
            <person name="Ouyang C.Y."/>
            <person name="Ngai S.M."/>
            <person name="Chan T.F."/>
            <person name="Leung E.L."/>
            <person name="Liu L."/>
            <person name="Liu Z.G."/>
            <person name="Tsui S.K."/>
        </authorList>
    </citation>
    <scope>NUCLEOTIDE SEQUENCE [LARGE SCALE GENOMIC DNA]</scope>
    <source>
        <strain evidence="2">Derp</strain>
    </source>
</reference>
<accession>A0ABQ8JCZ7</accession>
<reference evidence="2 3" key="2">
    <citation type="journal article" date="2022" name="Mol. Biol. Evol.">
        <title>Comparative Genomics Reveals Insights into the Divergent Evolution of Astigmatic Mites and Household Pest Adaptations.</title>
        <authorList>
            <person name="Xiong Q."/>
            <person name="Wan A.T."/>
            <person name="Liu X."/>
            <person name="Fung C.S."/>
            <person name="Xiao X."/>
            <person name="Malainual N."/>
            <person name="Hou J."/>
            <person name="Wang L."/>
            <person name="Wang M."/>
            <person name="Yang K.Y."/>
            <person name="Cui Y."/>
            <person name="Leung E.L."/>
            <person name="Nong W."/>
            <person name="Shin S.K."/>
            <person name="Au S.W."/>
            <person name="Jeong K.Y."/>
            <person name="Chew F.T."/>
            <person name="Hui J.H."/>
            <person name="Leung T.F."/>
            <person name="Tungtrongchitr A."/>
            <person name="Zhong N."/>
            <person name="Liu Z."/>
            <person name="Tsui S.K."/>
        </authorList>
    </citation>
    <scope>NUCLEOTIDE SEQUENCE [LARGE SCALE GENOMIC DNA]</scope>
    <source>
        <strain evidence="2">Derp</strain>
    </source>
</reference>
<evidence type="ECO:0000313" key="3">
    <source>
        <dbReference type="Proteomes" id="UP000887458"/>
    </source>
</evidence>